<feature type="compositionally biased region" description="Polar residues" evidence="10">
    <location>
        <begin position="2467"/>
        <end position="2484"/>
    </location>
</feature>
<feature type="domain" description="Fibronectin type-III" evidence="13">
    <location>
        <begin position="1546"/>
        <end position="1641"/>
    </location>
</feature>
<dbReference type="PANTHER" id="PTHR13817:SF151">
    <property type="entry name" value="TITIN"/>
    <property type="match status" value="1"/>
</dbReference>
<dbReference type="SMART" id="SM00408">
    <property type="entry name" value="IGc2"/>
    <property type="match status" value="8"/>
</dbReference>
<feature type="region of interest" description="Disordered" evidence="10">
    <location>
        <begin position="2039"/>
        <end position="2064"/>
    </location>
</feature>
<dbReference type="PROSITE" id="PS50011">
    <property type="entry name" value="PROTEIN_KINASE_DOM"/>
    <property type="match status" value="2"/>
</dbReference>
<dbReference type="FunFam" id="2.60.40.10:FF:000107">
    <property type="entry name" value="Myosin, light chain kinase a"/>
    <property type="match status" value="1"/>
</dbReference>
<feature type="region of interest" description="Disordered" evidence="10">
    <location>
        <begin position="1"/>
        <end position="29"/>
    </location>
</feature>
<dbReference type="EMBL" id="NEDP02002313">
    <property type="protein sequence ID" value="OWF51212.1"/>
    <property type="molecule type" value="Genomic_DNA"/>
</dbReference>
<evidence type="ECO:0000256" key="10">
    <source>
        <dbReference type="SAM" id="MobiDB-lite"/>
    </source>
</evidence>
<feature type="compositionally biased region" description="Acidic residues" evidence="10">
    <location>
        <begin position="4107"/>
        <end position="4119"/>
    </location>
</feature>
<evidence type="ECO:0000256" key="9">
    <source>
        <dbReference type="PROSITE-ProRule" id="PRU10141"/>
    </source>
</evidence>
<dbReference type="InterPro" id="IPR008271">
    <property type="entry name" value="Ser/Thr_kinase_AS"/>
</dbReference>
<feature type="domain" description="Ig-like" evidence="12">
    <location>
        <begin position="3565"/>
        <end position="3654"/>
    </location>
</feature>
<evidence type="ECO:0000313" key="15">
    <source>
        <dbReference type="Proteomes" id="UP000242188"/>
    </source>
</evidence>
<dbReference type="PANTHER" id="PTHR13817">
    <property type="entry name" value="TITIN"/>
    <property type="match status" value="1"/>
</dbReference>
<dbReference type="PROSITE" id="PS00107">
    <property type="entry name" value="PROTEIN_KINASE_ATP"/>
    <property type="match status" value="1"/>
</dbReference>
<feature type="domain" description="Fibronectin type-III" evidence="13">
    <location>
        <begin position="1345"/>
        <end position="1442"/>
    </location>
</feature>
<keyword evidence="3" id="KW-0963">Cytoplasm</keyword>
<feature type="domain" description="Fibronectin type-III" evidence="13">
    <location>
        <begin position="1740"/>
        <end position="1847"/>
    </location>
</feature>
<feature type="compositionally biased region" description="Basic residues" evidence="10">
    <location>
        <begin position="2553"/>
        <end position="2562"/>
    </location>
</feature>
<dbReference type="Pfam" id="PF07679">
    <property type="entry name" value="I-set"/>
    <property type="match status" value="8"/>
</dbReference>
<feature type="region of interest" description="Disordered" evidence="10">
    <location>
        <begin position="2341"/>
        <end position="2380"/>
    </location>
</feature>
<feature type="domain" description="Fibronectin type-III" evidence="13">
    <location>
        <begin position="2098"/>
        <end position="2196"/>
    </location>
</feature>
<evidence type="ECO:0000256" key="4">
    <source>
        <dbReference type="ARBA" id="ARBA00022737"/>
    </source>
</evidence>
<dbReference type="InterPro" id="IPR000719">
    <property type="entry name" value="Prot_kinase_dom"/>
</dbReference>
<dbReference type="InterPro" id="IPR017441">
    <property type="entry name" value="Protein_kinase_ATP_BS"/>
</dbReference>
<feature type="compositionally biased region" description="Basic and acidic residues" evidence="10">
    <location>
        <begin position="2737"/>
        <end position="2753"/>
    </location>
</feature>
<dbReference type="SUPFAM" id="SSF49265">
    <property type="entry name" value="Fibronectin type III"/>
    <property type="match status" value="10"/>
</dbReference>
<feature type="domain" description="Fibronectin type-III" evidence="13">
    <location>
        <begin position="1051"/>
        <end position="1143"/>
    </location>
</feature>
<dbReference type="SUPFAM" id="SSF56112">
    <property type="entry name" value="Protein kinase-like (PK-like)"/>
    <property type="match status" value="2"/>
</dbReference>
<reference evidence="14 15" key="1">
    <citation type="journal article" date="2017" name="Nat. Ecol. Evol.">
        <title>Scallop genome provides insights into evolution of bilaterian karyotype and development.</title>
        <authorList>
            <person name="Wang S."/>
            <person name="Zhang J."/>
            <person name="Jiao W."/>
            <person name="Li J."/>
            <person name="Xun X."/>
            <person name="Sun Y."/>
            <person name="Guo X."/>
            <person name="Huan P."/>
            <person name="Dong B."/>
            <person name="Zhang L."/>
            <person name="Hu X."/>
            <person name="Sun X."/>
            <person name="Wang J."/>
            <person name="Zhao C."/>
            <person name="Wang Y."/>
            <person name="Wang D."/>
            <person name="Huang X."/>
            <person name="Wang R."/>
            <person name="Lv J."/>
            <person name="Li Y."/>
            <person name="Zhang Z."/>
            <person name="Liu B."/>
            <person name="Lu W."/>
            <person name="Hui Y."/>
            <person name="Liang J."/>
            <person name="Zhou Z."/>
            <person name="Hou R."/>
            <person name="Li X."/>
            <person name="Liu Y."/>
            <person name="Li H."/>
            <person name="Ning X."/>
            <person name="Lin Y."/>
            <person name="Zhao L."/>
            <person name="Xing Q."/>
            <person name="Dou J."/>
            <person name="Li Y."/>
            <person name="Mao J."/>
            <person name="Guo H."/>
            <person name="Dou H."/>
            <person name="Li T."/>
            <person name="Mu C."/>
            <person name="Jiang W."/>
            <person name="Fu Q."/>
            <person name="Fu X."/>
            <person name="Miao Y."/>
            <person name="Liu J."/>
            <person name="Yu Q."/>
            <person name="Li R."/>
            <person name="Liao H."/>
            <person name="Li X."/>
            <person name="Kong Y."/>
            <person name="Jiang Z."/>
            <person name="Chourrout D."/>
            <person name="Li R."/>
            <person name="Bao Z."/>
        </authorList>
    </citation>
    <scope>NUCLEOTIDE SEQUENCE [LARGE SCALE GENOMIC DNA]</scope>
    <source>
        <strain evidence="14 15">PY_sf001</strain>
    </source>
</reference>
<dbReference type="SMART" id="SM00409">
    <property type="entry name" value="IG"/>
    <property type="match status" value="8"/>
</dbReference>
<evidence type="ECO:0000256" key="1">
    <source>
        <dbReference type="ARBA" id="ARBA00004657"/>
    </source>
</evidence>
<dbReference type="InterPro" id="IPR003961">
    <property type="entry name" value="FN3_dom"/>
</dbReference>
<dbReference type="Pfam" id="PF00069">
    <property type="entry name" value="Pkinase"/>
    <property type="match status" value="2"/>
</dbReference>
<dbReference type="GO" id="GO:0060298">
    <property type="term" value="P:positive regulation of sarcomere organization"/>
    <property type="evidence" value="ECO:0007669"/>
    <property type="project" value="UniProtKB-ARBA"/>
</dbReference>
<sequence length="4221" mass="482410">MPERRKIKTSKHKVVSSTPRKGSKVVRAEDVESDGHFDDFNILDTSRETSYVQPEFDDGTSRPVFQNKLEKTVVEEGASAQMECVVAGIPPPKVLWLKNNRPLMATDRCRVIVDGDRNILEFPRARSDDTAVYTARAMNVNGSTISTAELYVGEARPSDLLKYREGIPDNEFRTPAYFFQMKSCQVEEGRLARFDCRVVAYPKPDIIWMKDGKVLTSGERFKLLNFNDEIYSLLIQSVETDDEGRYTCWAHNKYGEAMTEAYLNVLALHDNMDDDDMAPKFLTKFYDQTVTEGVPCDLQCMIAGKPQPSVQWMLDNIELLPTPDIDIVNQTNFCSLKIKEVRKQHAGKYACLLKNGLGEASCSAGITVIDKKIKGVPMLPKFLKKLCDVTAKTNEDFELEVVVVGEPKPKITWLYNHKPISGSHRRMRKSHEGDMYRLTISDVRLEDDGKFTCKAANSEGEVYCSCNLLVKESRIQLEPAEEPSFTQKDFDARYGCAPTFLKKMEDVTMPSGQSAKFECRIMGIPEPNVKWFKNGVPISQGKKYWMSQDSAGNCGLQVYDVGAGDEGIYTCTLTNPAGEVSTNASLRIGKPKESMERDFPSKTTKGRRLSREDMLDSSRAPTMSRDEPTIKSTRPDTVRLSWAPAPTSGLPQDARNIRYFVESKALPDADWKMIGDGIHSNTYMAKNLNPDKEYAFRVRAGNQFGESDPTQPARLERIKFDEKIEKKKVLLPESKRPPSLPSTRPVITDYGQEAVRLAWKPAPPPVTIKKPLPVSYRVEAQELPSTDWLPMASGLSTPSYYLPQLQDRHDYNIRVRAENKYGVSEPSEPLWLPTARSFPGVPVRRPEIVEIEPECVKLSWDRVDVPPTALDEEPLTYMIEMQEPPSRDWREIVQGVREPNYMVRDLRPGNDYRFRVRSRSLTGPLSEPSPATSLYRTLATTRVPIDRIQLDDHEIDTEGINLSWNRVNIPPYHRDDEPLLYMVEMMEQPVDDWRPVVSGIPTQRYRVTDLAPDRDYKFRVRALSSYGISPPTYALPVSYRRPLPSPSRPLPDYTPRLSYDDTDSLALTWQPPTLDSTRPLRYRVQMQAPPSMDWRTMASDIPDTRYRIRGLGPSRDYLFRVVPETSLGQLEPLPSVPLTSLPTPRTFHPSRPEILDVEPTSLGLSWKRPIVDMYTPLTYNIEMQEPPSQLWRNIHSGLTDTHYRVGGLQPSRDYMFRVVPVTTSGQLEPLPPVSISSMPVIPRMQNQEPSMTEMGRDSIKLSWRPAEVPFYRRQPLPIHYVVEMRTLPSSEWIPTARRVKETSYIVKGLNPKNDYEFRIKAETDYGCSSPTYPVTVRRKAVPVFPRREPIISTVSPDSITLSWQPATIPGHSTRIPVYQIEVQDPPSIGQWRPLTHNVSQTSYNVGGLRPDRDYLFRIRAKVDGILGEPTLPVYLMRRCGPPRMPNDHPYVHDIQPTSVRLQWRSVELSPRHTDYSPVTYRLEVQEGTRSDWVTLAGRIPHTDFHVTNLLPDQEYSFRVRAENKYGLSEPTNHVHIKRRAVAPSLSQDEPLLYDVGAGSITLSWRAAEVPSFSTSPVTYTIFVQESPSGPWLPHVKRIPHSWYILNGIRSDRDYTFRVQAENEFGVSRPTLPVRLFHTGYKAPIELPEIEEFDEKTSSINLRWRPRSMTPFVGEPLRYHVESWEPRKRTWRRLASDLPDTSYRVTGVSSNQENIFRIRAQSKATLSEPTYPISLSRYLFPMSRPQLHDLEPEAVRLSWSPYHHHRPRMPSLPPLPHLPSVPRRYEVELRELGSNDWRNIGTVPDTSYHYRGLRPRQDYQFRVRGILDQGPSEPYSSPITLYRRTALPRVPLSRPEIMAVQDETVDLSWSRVEVPATQYDETPLTYIIESQQLPGYDWTPVARGIPDTSYRVSGLQRNQDYAFRVRGELPSGLSEPSPYVPVYRRPMLADLTFHSQVRSGVPIARPELSSLTPSSARLHWNRVYLPPYDLPDRPISYQVEVQDLPHRRWRPLARGIRMEEYEVNDMAPDKDYMFRIRAETPDGDLSEPTPPIPYYRTRGEPKEYEPRRQADLTLLKEEFSVPNRSYIEHLTTYIPPRLPIDKPELREISQDTASLSWKPAKVPDKIRSSSNLTYVIECRTPPNYEWRELKSGLTSTSFTLNNLHPRMDYMFRVRAHNQYGFSEASLPISLFRPIELDENDVEYDDDLDDEYRNTYNDTVPRSRIQRRTDEAPMKIDEAPPKLPMETPKITDHGESAMLSWLPARIPAYAKKTQITYIVEVKEPPVQGWARTASGIVETSFLVDGILPNRDYQFRIRAETQFGTSDPTLSAVLDRTKAQIQDSIETDDDLEDYKPRKKPLAKSHRTSDPMSPLSPVNDFRPRQRLSKYASRLESSRLDNLSDDDEVYAPKTRQATSKYLSSSRSHARQSLQSTTSIDEDLYDRPKTRPSKPAMRQENLLSDEEDEITSKSRFSKYSSRNKTSTLSKDYSLDEEDYSVSSKYSKYSSRAKKPSLRANLSSEEEDYVPRSRPSKYAQPKKYSYEDDFSDEEDYQPKPRSKHMPKKKYTLDEDFSDEEYVPFRPRYSSRSQRDNTDLYDDEPYSSRRKSHKYSSSLLDEDSYESAISSKFRSRRHTTDLSPLSMEAAELRSRRRHNDMPLSADSRSHDFWTRTSPPRSLDLPFTREFLEMLKGSMDKKDKKPSSYSQDTSSSYKPAETSSPCSYKPADTSSPWLQESTPVLSKEKSRRSSRDKRRNDPDDLPQAIYLDSVLTGVPPRMPSSRPMITNQAGNLLTLSWLPGRVPSYVKGSKMTYLVEMRKPPSHLWLKLIDNVEENEFDVYDLQEDQDYMFRVKAKNEFGCSEPTLPLSINREKDDYIGTAVLSRSGSRGSLDSPWTRSRASSVDSLIESMPTKACKPEFKVREDTFYGAESRPVTISLQVKGFPLPKIKWYFQGKKLKLGNRYKSFISPNGNATLEFTRMSEKDVGEYKCRAENDQGMSVRIFNLEMSDAPTFLEPLRNVVVDHRGCCKLECRVDGIPLPTVKFMRDWRPMTESSRVKIVHEAPDYWCLTLENAMSSDCGQYQCVAENASGKAVSSAKITVEEVSAEERVPHSPGLHYREAPVEDFYYILEELGRGRHGVVRRVLDKSSGKQYAAKFIPVADPKMKHFFRQELYNLQAASHKNVVGVVDAFQSNRSLVIITELASGGDLLDRVISLDNWTESDAAFYIRQLLEVIKHLHHHNVYHLDIKPTNILLSAADSDEIKLIDFGLSRRVLPNQSVRCNYGTPEFTSPEQVCNDVLSSAADLWSVGALAYLLVSGISAFQDRTDKDILSWVETCDWEFDDEGFELVSKEAKDFISKLLLLEPSERLTLEECMEHAWVKNATNRGQGPRLNMEHLATFQKQNKKERLLGAIQTCARVQSLKAVINDDLEEEDTGLYPLKDKNSGEMIYPDSQHYGKFLDQESWADWQVRYHQGCDTLLVPLAEPDYTARVREYKEAAGESDVSEESSSEGTMKERRSVKDVEKEYVSSNNPCLQKELEWALVAEEFKQQQTPEELFHKEQIDPAKLPLFITKLRDHAFMPGETVTLTCRVQSEGTPSVNWFRNEEQVSEGNRLRTSLSEDGTATLTIELSKSFDEGVYKCVARNQAGKSTNWARVVVGGVTEEPGRPVVVQVSSTEALLVWEPPMADCNTPVTGYRVDYRKFGEETWTVAANVIDECCLVTGLLQGRSYRFRVACVNKFGISPYSVASTEVKTRSDPDSKVTVDKYMSALLARQREVETRPSPTPSRKGSEVSPSGLELIEGSPEDTYSFLNTLYSGGFSDLMCCRKSDSNVLYLGKIVPIQSDKMEATKHEYEILKTLCHERVVSLYGCYLYQDSLYLILEFLYGLNIIQHLSFKTKYSEDMVARVMRQVLDGVEYLQHQGVVHLNLQPSSIVMVSRKHLDIKLVDFSLARTVNKDGELVAIEGFPEFVAPEVVAKEKTSFPADIWTVGTLAFLLLSGESPFAAPTQKDVYSNIVYNRYDAHGLYEKATREALKFVFQILKRTPRNRLTATRCLEDKWLQVTDVMTKCRKEVVFSTSKLCTFSRRYLANRVLDMYPMVHEETPSPVSEEPEFEEEEEVEELTSSIVLDEKEETQLEDTKETKSEDQPMDKEVTTGDADEQTEKDVVPECEESVETEGTLSVPEDSQDTEGKKTEGIEQLATEIVASAMDAAFQAPEPDSGDA</sequence>
<dbReference type="InterPro" id="IPR007110">
    <property type="entry name" value="Ig-like_dom"/>
</dbReference>
<feature type="domain" description="Fibronectin type-III" evidence="13">
    <location>
        <begin position="3661"/>
        <end position="3754"/>
    </location>
</feature>
<dbReference type="Pfam" id="PF00041">
    <property type="entry name" value="fn3"/>
    <property type="match status" value="11"/>
</dbReference>
<feature type="domain" description="Protein kinase" evidence="11">
    <location>
        <begin position="3122"/>
        <end position="3376"/>
    </location>
</feature>
<keyword evidence="4" id="KW-0677">Repeat</keyword>
<feature type="region of interest" description="Disordered" evidence="10">
    <location>
        <begin position="2401"/>
        <end position="2670"/>
    </location>
</feature>
<feature type="compositionally biased region" description="Low complexity" evidence="10">
    <location>
        <begin position="2698"/>
        <end position="2707"/>
    </location>
</feature>
<dbReference type="InterPro" id="IPR036179">
    <property type="entry name" value="Ig-like_dom_sf"/>
</dbReference>
<dbReference type="InterPro" id="IPR013783">
    <property type="entry name" value="Ig-like_fold"/>
</dbReference>
<feature type="domain" description="Ig-like" evidence="12">
    <location>
        <begin position="63"/>
        <end position="151"/>
    </location>
</feature>
<feature type="domain" description="Fibronectin type-III" evidence="13">
    <location>
        <begin position="624"/>
        <end position="721"/>
    </location>
</feature>
<feature type="compositionally biased region" description="Basic and acidic residues" evidence="10">
    <location>
        <begin position="624"/>
        <end position="634"/>
    </location>
</feature>
<gene>
    <name evidence="14" type="ORF">KP79_PYT24285</name>
</gene>
<dbReference type="InterPro" id="IPR036116">
    <property type="entry name" value="FN3_sf"/>
</dbReference>
<feature type="domain" description="Ig-like" evidence="12">
    <location>
        <begin position="380"/>
        <end position="463"/>
    </location>
</feature>
<accession>A0A210QR53</accession>
<dbReference type="STRING" id="6573.A0A210QR53"/>
<dbReference type="InterPro" id="IPR003599">
    <property type="entry name" value="Ig_sub"/>
</dbReference>
<dbReference type="Gene3D" id="3.30.200.20">
    <property type="entry name" value="Phosphorylase Kinase, domain 1"/>
    <property type="match status" value="1"/>
</dbReference>
<dbReference type="FunFam" id="2.60.40.10:FF:000147">
    <property type="entry name" value="Myosin light chain kinase"/>
    <property type="match status" value="1"/>
</dbReference>
<comment type="subcellular location">
    <subcellularLocation>
        <location evidence="1">Cytoplasm</location>
        <location evidence="1">Myofibril</location>
    </subcellularLocation>
</comment>
<dbReference type="PROSITE" id="PS00108">
    <property type="entry name" value="PROTEIN_KINASE_ST"/>
    <property type="match status" value="1"/>
</dbReference>
<evidence type="ECO:0000259" key="12">
    <source>
        <dbReference type="PROSITE" id="PS50835"/>
    </source>
</evidence>
<feature type="domain" description="Fibronectin type-III" evidence="13">
    <location>
        <begin position="741"/>
        <end position="837"/>
    </location>
</feature>
<feature type="binding site" evidence="9">
    <location>
        <position position="3151"/>
    </location>
    <ligand>
        <name>ATP</name>
        <dbReference type="ChEBI" id="CHEBI:30616"/>
    </ligand>
</feature>
<dbReference type="InterPro" id="IPR050964">
    <property type="entry name" value="Striated_Muscle_Regulatory"/>
</dbReference>
<feature type="domain" description="Ig-like" evidence="12">
    <location>
        <begin position="279"/>
        <end position="367"/>
    </location>
</feature>
<feature type="compositionally biased region" description="Basic residues" evidence="10">
    <location>
        <begin position="1"/>
        <end position="14"/>
    </location>
</feature>
<evidence type="ECO:0000259" key="11">
    <source>
        <dbReference type="PROSITE" id="PS50011"/>
    </source>
</evidence>
<dbReference type="CDD" id="cd00063">
    <property type="entry name" value="FN3"/>
    <property type="match status" value="18"/>
</dbReference>
<keyword evidence="6 9" id="KW-0067">ATP-binding</keyword>
<dbReference type="Gene3D" id="2.60.40.10">
    <property type="entry name" value="Immunoglobulins"/>
    <property type="match status" value="26"/>
</dbReference>
<keyword evidence="8" id="KW-0393">Immunoglobulin domain</keyword>
<feature type="domain" description="Fibronectin type-III" evidence="13">
    <location>
        <begin position="944"/>
        <end position="1042"/>
    </location>
</feature>
<evidence type="ECO:0000256" key="7">
    <source>
        <dbReference type="ARBA" id="ARBA00023157"/>
    </source>
</evidence>
<comment type="caution">
    <text evidence="14">The sequence shown here is derived from an EMBL/GenBank/DDBJ whole genome shotgun (WGS) entry which is preliminary data.</text>
</comment>
<dbReference type="GO" id="GO:0030016">
    <property type="term" value="C:myofibril"/>
    <property type="evidence" value="ECO:0007669"/>
    <property type="project" value="UniProtKB-SubCell"/>
</dbReference>
<dbReference type="InterPro" id="IPR011009">
    <property type="entry name" value="Kinase-like_dom_sf"/>
</dbReference>
<feature type="domain" description="Ig-like" evidence="12">
    <location>
        <begin position="3006"/>
        <end position="3095"/>
    </location>
</feature>
<keyword evidence="7" id="KW-1015">Disulfide bond</keyword>
<dbReference type="SUPFAM" id="SSF48726">
    <property type="entry name" value="Immunoglobulin"/>
    <property type="match status" value="8"/>
</dbReference>
<dbReference type="GO" id="GO:0045989">
    <property type="term" value="P:positive regulation of striated muscle contraction"/>
    <property type="evidence" value="ECO:0007669"/>
    <property type="project" value="UniProtKB-ARBA"/>
</dbReference>
<dbReference type="InterPro" id="IPR013098">
    <property type="entry name" value="Ig_I-set"/>
</dbReference>
<evidence type="ECO:0000256" key="3">
    <source>
        <dbReference type="ARBA" id="ARBA00022490"/>
    </source>
</evidence>
<proteinExistence type="inferred from homology"/>
<dbReference type="CDD" id="cd00096">
    <property type="entry name" value="Ig"/>
    <property type="match status" value="1"/>
</dbReference>
<evidence type="ECO:0000256" key="6">
    <source>
        <dbReference type="ARBA" id="ARBA00022840"/>
    </source>
</evidence>
<feature type="domain" description="Fibronectin type-III" evidence="13">
    <location>
        <begin position="1850"/>
        <end position="1946"/>
    </location>
</feature>
<evidence type="ECO:0000313" key="14">
    <source>
        <dbReference type="EMBL" id="OWF51212.1"/>
    </source>
</evidence>
<evidence type="ECO:0000259" key="13">
    <source>
        <dbReference type="PROSITE" id="PS50853"/>
    </source>
</evidence>
<dbReference type="GO" id="GO:0004672">
    <property type="term" value="F:protein kinase activity"/>
    <property type="evidence" value="ECO:0007669"/>
    <property type="project" value="InterPro"/>
</dbReference>
<feature type="domain" description="Fibronectin type-III" evidence="13">
    <location>
        <begin position="1445"/>
        <end position="1544"/>
    </location>
</feature>
<feature type="domain" description="Ig-like" evidence="12">
    <location>
        <begin position="498"/>
        <end position="587"/>
    </location>
</feature>
<dbReference type="GO" id="GO:0005524">
    <property type="term" value="F:ATP binding"/>
    <property type="evidence" value="ECO:0007669"/>
    <property type="project" value="UniProtKB-UniRule"/>
</dbReference>
<name>A0A210QR53_MIZYE</name>
<feature type="compositionally biased region" description="Basic and acidic residues" evidence="10">
    <location>
        <begin position="591"/>
        <end position="600"/>
    </location>
</feature>
<comment type="similarity">
    <text evidence="2">Belongs to the protein kinase superfamily. CAMK Ser/Thr protein kinase family.</text>
</comment>
<organism evidence="14 15">
    <name type="scientific">Mizuhopecten yessoensis</name>
    <name type="common">Japanese scallop</name>
    <name type="synonym">Patinopecten yessoensis</name>
    <dbReference type="NCBI Taxonomy" id="6573"/>
    <lineage>
        <taxon>Eukaryota</taxon>
        <taxon>Metazoa</taxon>
        <taxon>Spiralia</taxon>
        <taxon>Lophotrochozoa</taxon>
        <taxon>Mollusca</taxon>
        <taxon>Bivalvia</taxon>
        <taxon>Autobranchia</taxon>
        <taxon>Pteriomorphia</taxon>
        <taxon>Pectinida</taxon>
        <taxon>Pectinoidea</taxon>
        <taxon>Pectinidae</taxon>
        <taxon>Mizuhopecten</taxon>
    </lineage>
</organism>
<feature type="compositionally biased region" description="Basic residues" evidence="10">
    <location>
        <begin position="2353"/>
        <end position="2362"/>
    </location>
</feature>
<dbReference type="InterPro" id="IPR003598">
    <property type="entry name" value="Ig_sub2"/>
</dbReference>
<dbReference type="FunFam" id="2.60.40.10:FF:000425">
    <property type="entry name" value="Myosin light chain kinase"/>
    <property type="match status" value="3"/>
</dbReference>
<evidence type="ECO:0000256" key="2">
    <source>
        <dbReference type="ARBA" id="ARBA00006692"/>
    </source>
</evidence>
<feature type="region of interest" description="Disordered" evidence="10">
    <location>
        <begin position="4100"/>
        <end position="4196"/>
    </location>
</feature>
<protein>
    <submittedName>
        <fullName evidence="14">Muscle M-line assembly protein unc-89</fullName>
    </submittedName>
</protein>
<feature type="domain" description="Fibronectin type-III" evidence="13">
    <location>
        <begin position="842"/>
        <end position="940"/>
    </location>
</feature>
<feature type="domain" description="Fibronectin type-III" evidence="13">
    <location>
        <begin position="1245"/>
        <end position="1343"/>
    </location>
</feature>
<feature type="compositionally biased region" description="Polar residues" evidence="10">
    <location>
        <begin position="2712"/>
        <end position="2735"/>
    </location>
</feature>
<dbReference type="SMART" id="SM00060">
    <property type="entry name" value="FN3"/>
    <property type="match status" value="18"/>
</dbReference>
<dbReference type="FunFam" id="2.60.40.10:FF:000032">
    <property type="entry name" value="palladin isoform X1"/>
    <property type="match status" value="1"/>
</dbReference>
<feature type="region of interest" description="Disordered" evidence="10">
    <location>
        <begin position="3493"/>
        <end position="3514"/>
    </location>
</feature>
<dbReference type="Gene3D" id="1.10.510.10">
    <property type="entry name" value="Transferase(Phosphotransferase) domain 1"/>
    <property type="match status" value="2"/>
</dbReference>
<feature type="domain" description="Fibronectin type-III" evidence="13">
    <location>
        <begin position="2238"/>
        <end position="2337"/>
    </location>
</feature>
<dbReference type="FunFam" id="2.60.40.10:FF:000080">
    <property type="entry name" value="Myosin light chain kinase, smooth muscle"/>
    <property type="match status" value="1"/>
</dbReference>
<dbReference type="SMART" id="SM00220">
    <property type="entry name" value="S_TKc"/>
    <property type="match status" value="2"/>
</dbReference>
<dbReference type="PROSITE" id="PS50835">
    <property type="entry name" value="IG_LIKE"/>
    <property type="match status" value="8"/>
</dbReference>
<keyword evidence="5 9" id="KW-0547">Nucleotide-binding</keyword>
<feature type="domain" description="Ig-like" evidence="12">
    <location>
        <begin position="175"/>
        <end position="264"/>
    </location>
</feature>
<feature type="domain" description="Ig-like" evidence="12">
    <location>
        <begin position="2912"/>
        <end position="3003"/>
    </location>
</feature>
<feature type="compositionally biased region" description="Low complexity" evidence="10">
    <location>
        <begin position="2494"/>
        <end position="2503"/>
    </location>
</feature>
<feature type="region of interest" description="Disordered" evidence="10">
    <location>
        <begin position="591"/>
        <end position="634"/>
    </location>
</feature>
<keyword evidence="15" id="KW-1185">Reference proteome</keyword>
<dbReference type="PROSITE" id="PS50853">
    <property type="entry name" value="FN3"/>
    <property type="match status" value="18"/>
</dbReference>
<feature type="domain" description="Fibronectin type-III" evidence="13">
    <location>
        <begin position="1961"/>
        <end position="2059"/>
    </location>
</feature>
<feature type="compositionally biased region" description="Basic and acidic residues" evidence="10">
    <location>
        <begin position="4131"/>
        <end position="4152"/>
    </location>
</feature>
<evidence type="ECO:0000256" key="5">
    <source>
        <dbReference type="ARBA" id="ARBA00022741"/>
    </source>
</evidence>
<feature type="domain" description="Protein kinase" evidence="11">
    <location>
        <begin position="3806"/>
        <end position="4058"/>
    </location>
</feature>
<dbReference type="OrthoDB" id="2570713at2759"/>
<evidence type="ECO:0000256" key="8">
    <source>
        <dbReference type="ARBA" id="ARBA00023319"/>
    </source>
</evidence>
<feature type="domain" description="Fibronectin type-III" evidence="13">
    <location>
        <begin position="1643"/>
        <end position="1739"/>
    </location>
</feature>
<dbReference type="Proteomes" id="UP000242188">
    <property type="component" value="Unassembled WGS sequence"/>
</dbReference>
<feature type="region of interest" description="Disordered" evidence="10">
    <location>
        <begin position="3772"/>
        <end position="3794"/>
    </location>
</feature>
<feature type="domain" description="Fibronectin type-III" evidence="13">
    <location>
        <begin position="1148"/>
        <end position="1240"/>
    </location>
</feature>
<feature type="region of interest" description="Disordered" evidence="10">
    <location>
        <begin position="2689"/>
        <end position="2759"/>
    </location>
</feature>
<feature type="domain" description="Fibronectin type-III" evidence="13">
    <location>
        <begin position="2774"/>
        <end position="2870"/>
    </location>
</feature>
<feature type="compositionally biased region" description="Polar residues" evidence="10">
    <location>
        <begin position="2410"/>
        <end position="2433"/>
    </location>
</feature>